<keyword evidence="3" id="KW-1185">Reference proteome</keyword>
<organism evidence="2 3">
    <name type="scientific">Novosphingobium mathurense</name>
    <dbReference type="NCBI Taxonomy" id="428990"/>
    <lineage>
        <taxon>Bacteria</taxon>
        <taxon>Pseudomonadati</taxon>
        <taxon>Pseudomonadota</taxon>
        <taxon>Alphaproteobacteria</taxon>
        <taxon>Sphingomonadales</taxon>
        <taxon>Sphingomonadaceae</taxon>
        <taxon>Novosphingobium</taxon>
    </lineage>
</organism>
<proteinExistence type="predicted"/>
<protein>
    <submittedName>
        <fullName evidence="2">Uncharacterized conserved protein, DUF736 family</fullName>
    </submittedName>
</protein>
<dbReference type="InterPro" id="IPR007948">
    <property type="entry name" value="DUF736"/>
</dbReference>
<dbReference type="Pfam" id="PF05284">
    <property type="entry name" value="DUF736"/>
    <property type="match status" value="1"/>
</dbReference>
<reference evidence="3" key="1">
    <citation type="submission" date="2017-02" db="EMBL/GenBank/DDBJ databases">
        <authorList>
            <person name="Varghese N."/>
            <person name="Submissions S."/>
        </authorList>
    </citation>
    <scope>NUCLEOTIDE SEQUENCE [LARGE SCALE GENOMIC DNA]</scope>
    <source>
        <strain evidence="3">SM117</strain>
    </source>
</reference>
<gene>
    <name evidence="2" type="ORF">SAMN06295987_109108</name>
</gene>
<dbReference type="EMBL" id="FVZE01000009">
    <property type="protein sequence ID" value="SLK09220.1"/>
    <property type="molecule type" value="Genomic_DNA"/>
</dbReference>
<feature type="region of interest" description="Disordered" evidence="1">
    <location>
        <begin position="115"/>
        <end position="167"/>
    </location>
</feature>
<dbReference type="STRING" id="428990.SAMN06295987_109108"/>
<evidence type="ECO:0000256" key="1">
    <source>
        <dbReference type="SAM" id="MobiDB-lite"/>
    </source>
</evidence>
<dbReference type="Proteomes" id="UP000190989">
    <property type="component" value="Unassembled WGS sequence"/>
</dbReference>
<sequence length="167" mass="17745">MSTNIGTLKANEDGIHIGRIATLGFSALIALREVNSNNERAPTFDVMGLSPDRRTWVKIGALWEYTANGTGESFLSGQVDDHTLEKPLPLALFRQQDGSYNVSWRRPQTRRAAPALGNEALPPMPLAGADEPVDGTGEPVGDGLGDSTAPAPSSRRKAAAPKEDVPA</sequence>
<accession>A0A1U6IMI2</accession>
<name>A0A1U6IMI2_9SPHN</name>
<evidence type="ECO:0000313" key="3">
    <source>
        <dbReference type="Proteomes" id="UP000190989"/>
    </source>
</evidence>
<dbReference type="RefSeq" id="WP_079731669.1">
    <property type="nucleotide sequence ID" value="NZ_FVZE01000009.1"/>
</dbReference>
<evidence type="ECO:0000313" key="2">
    <source>
        <dbReference type="EMBL" id="SLK09220.1"/>
    </source>
</evidence>
<dbReference type="AlphaFoldDB" id="A0A1U6IMI2"/>